<evidence type="ECO:0000256" key="6">
    <source>
        <dbReference type="SAM" id="Phobius"/>
    </source>
</evidence>
<evidence type="ECO:0000256" key="1">
    <source>
        <dbReference type="ARBA" id="ARBA00004141"/>
    </source>
</evidence>
<evidence type="ECO:0000256" key="5">
    <source>
        <dbReference type="ARBA" id="ARBA00023136"/>
    </source>
</evidence>
<organism evidence="8 9">
    <name type="scientific">Seminavis robusta</name>
    <dbReference type="NCBI Taxonomy" id="568900"/>
    <lineage>
        <taxon>Eukaryota</taxon>
        <taxon>Sar</taxon>
        <taxon>Stramenopiles</taxon>
        <taxon>Ochrophyta</taxon>
        <taxon>Bacillariophyta</taxon>
        <taxon>Bacillariophyceae</taxon>
        <taxon>Bacillariophycidae</taxon>
        <taxon>Naviculales</taxon>
        <taxon>Naviculaceae</taxon>
        <taxon>Seminavis</taxon>
    </lineage>
</organism>
<dbReference type="Proteomes" id="UP001153069">
    <property type="component" value="Unassembled WGS sequence"/>
</dbReference>
<keyword evidence="2" id="KW-0813">Transport</keyword>
<dbReference type="PANTHER" id="PTHR48041">
    <property type="entry name" value="ABC TRANSPORTER G FAMILY MEMBER 28"/>
    <property type="match status" value="1"/>
</dbReference>
<feature type="transmembrane region" description="Helical" evidence="6">
    <location>
        <begin position="794"/>
        <end position="820"/>
    </location>
</feature>
<evidence type="ECO:0000259" key="7">
    <source>
        <dbReference type="PROSITE" id="PS50222"/>
    </source>
</evidence>
<feature type="domain" description="EF-hand" evidence="7">
    <location>
        <begin position="1"/>
        <end position="31"/>
    </location>
</feature>
<keyword evidence="5 6" id="KW-0472">Membrane</keyword>
<name>A0A9N8DPR7_9STRA</name>
<dbReference type="GO" id="GO:0005509">
    <property type="term" value="F:calcium ion binding"/>
    <property type="evidence" value="ECO:0007669"/>
    <property type="project" value="InterPro"/>
</dbReference>
<comment type="subcellular location">
    <subcellularLocation>
        <location evidence="1">Membrane</location>
        <topology evidence="1">Multi-pass membrane protein</topology>
    </subcellularLocation>
</comment>
<protein>
    <submittedName>
        <fullName evidence="8">ABC transporter</fullName>
    </submittedName>
</protein>
<evidence type="ECO:0000256" key="3">
    <source>
        <dbReference type="ARBA" id="ARBA00022692"/>
    </source>
</evidence>
<keyword evidence="4 6" id="KW-1133">Transmembrane helix</keyword>
<feature type="transmembrane region" description="Helical" evidence="6">
    <location>
        <begin position="664"/>
        <end position="685"/>
    </location>
</feature>
<dbReference type="GO" id="GO:0016020">
    <property type="term" value="C:membrane"/>
    <property type="evidence" value="ECO:0007669"/>
    <property type="project" value="UniProtKB-SubCell"/>
</dbReference>
<feature type="transmembrane region" description="Helical" evidence="6">
    <location>
        <begin position="520"/>
        <end position="541"/>
    </location>
</feature>
<evidence type="ECO:0000313" key="9">
    <source>
        <dbReference type="Proteomes" id="UP001153069"/>
    </source>
</evidence>
<keyword evidence="3 6" id="KW-0812">Transmembrane</keyword>
<reference evidence="8" key="1">
    <citation type="submission" date="2020-06" db="EMBL/GenBank/DDBJ databases">
        <authorList>
            <consortium name="Plant Systems Biology data submission"/>
        </authorList>
    </citation>
    <scope>NUCLEOTIDE SEQUENCE</scope>
    <source>
        <strain evidence="8">D6</strain>
    </source>
</reference>
<evidence type="ECO:0000256" key="2">
    <source>
        <dbReference type="ARBA" id="ARBA00022448"/>
    </source>
</evidence>
<dbReference type="PANTHER" id="PTHR48041:SF91">
    <property type="entry name" value="ABC TRANSPORTER G FAMILY MEMBER 28"/>
    <property type="match status" value="1"/>
</dbReference>
<dbReference type="GO" id="GO:0042626">
    <property type="term" value="F:ATPase-coupled transmembrane transporter activity"/>
    <property type="evidence" value="ECO:0007669"/>
    <property type="project" value="TreeGrafter"/>
</dbReference>
<feature type="transmembrane region" description="Helical" evidence="6">
    <location>
        <begin position="848"/>
        <end position="868"/>
    </location>
</feature>
<evidence type="ECO:0000313" key="8">
    <source>
        <dbReference type="EMBL" id="CAB9506241.1"/>
    </source>
</evidence>
<proteinExistence type="predicted"/>
<dbReference type="AlphaFoldDB" id="A0A9N8DPR7"/>
<dbReference type="EMBL" id="CAICTM010000258">
    <property type="protein sequence ID" value="CAB9506241.1"/>
    <property type="molecule type" value="Genomic_DNA"/>
</dbReference>
<dbReference type="InterPro" id="IPR050352">
    <property type="entry name" value="ABCG_transporters"/>
</dbReference>
<accession>A0A9N8DPR7</accession>
<dbReference type="InterPro" id="IPR002048">
    <property type="entry name" value="EF_hand_dom"/>
</dbReference>
<feature type="transmembrane region" description="Helical" evidence="6">
    <location>
        <begin position="697"/>
        <end position="714"/>
    </location>
</feature>
<evidence type="ECO:0000256" key="4">
    <source>
        <dbReference type="ARBA" id="ARBA00022989"/>
    </source>
</evidence>
<dbReference type="OrthoDB" id="194417at2759"/>
<keyword evidence="9" id="KW-1185">Reference proteome</keyword>
<comment type="caution">
    <text evidence="8">The sequence shown here is derived from an EMBL/GenBank/DDBJ whole genome shotgun (WGS) entry which is preliminary data.</text>
</comment>
<gene>
    <name evidence="8" type="ORF">SEMRO_259_G101420.1</name>
</gene>
<sequence length="876" mass="97879">MAELFDLIDRDSDSYLSFEELAAVFDLDNVQIKHFMNRLGVRAIMEHDAAGLTREVFVCHAVAALEECIPLVVDKEGASVLFLALVEYETRSNTNGLSLREHNHDDAIRDPLSTFVHSGVFSFLSESQIYEPTTRFRKDNRTALRVFSLGGNFKRPRELYAISRQEFCQNYGKFLREMVSNDDNPQHDKDKDTTTTDITLEGISVSVPIGIGAEETTVLEDVSCRFRPGTMTMIVGGEDGVYPELTLKENLIYSGLLRLGGQMKALDIIDLAESVLAKLGLLRVSEILVEELLLDDKPTTVHRTIVNIAMTLMAKPQVILLNLEETDAALPICAALKAVLDSENVTACVALTEATIDQVWHCCHSIMLLTGRGRVCFSGPSHFATKYIKQVGYSGASFKTSMAKALQDISNGKIVPQSKTQQRGNDEAALRLVSMRHLRESGAADIPSYLQEEAAKQWSVYQAQRLSKKTKRLYYLKPEPSKYGRHQSIKSTPFTLQLCCQLERALLVLWRNVFNMITELVLLCGVLFVVALISGVTTLSVDSDPSGIRLQYLVTEDPSFILREDNDNFFEQLFSYALLPNNEMTNYAQNLCLIVSPIATLFAANALLKRRHSVVWEAQHGLSTTAFLLAFSIVDTLQQTLQSLILALLPWWLRASTTRLSNYFVAFLLLSWLNNSWCLLFGSMLSPIYFQIILPEFLEFGGLIFGGLTSPFLFSDIYQNSGIALLCGFLSPTRFFVEAMAVSEHQCMPIQSGFTVDRGAAPNFPLEKSSFAIVGLAGNDLSVTDPNRRCHTGWYWYVAPDLVVGLAIRSLAFVAFHLYATRFMATMRWRLGDFVDTRKLLESVCKASIGPFMISALPLTAIASFLLLRHSDQEET</sequence>
<dbReference type="PROSITE" id="PS50222">
    <property type="entry name" value="EF_HAND_2"/>
    <property type="match status" value="1"/>
</dbReference>